<comment type="catalytic activity">
    <reaction evidence="1">
        <text>2-phosphoglycolate + H2O = glycolate + phosphate</text>
        <dbReference type="Rhea" id="RHEA:14369"/>
        <dbReference type="ChEBI" id="CHEBI:15377"/>
        <dbReference type="ChEBI" id="CHEBI:29805"/>
        <dbReference type="ChEBI" id="CHEBI:43474"/>
        <dbReference type="ChEBI" id="CHEBI:58033"/>
        <dbReference type="EC" id="3.1.3.18"/>
    </reaction>
</comment>
<dbReference type="InterPro" id="IPR050155">
    <property type="entry name" value="HAD-like_hydrolase_sf"/>
</dbReference>
<dbReference type="Gene3D" id="3.40.50.1000">
    <property type="entry name" value="HAD superfamily/HAD-like"/>
    <property type="match status" value="1"/>
</dbReference>
<dbReference type="InterPro" id="IPR036412">
    <property type="entry name" value="HAD-like_sf"/>
</dbReference>
<keyword evidence="8" id="KW-0460">Magnesium</keyword>
<dbReference type="InterPro" id="IPR023214">
    <property type="entry name" value="HAD_sf"/>
</dbReference>
<dbReference type="SUPFAM" id="SSF56784">
    <property type="entry name" value="HAD-like"/>
    <property type="match status" value="1"/>
</dbReference>
<dbReference type="NCBIfam" id="TIGR01449">
    <property type="entry name" value="PGP_bact"/>
    <property type="match status" value="1"/>
</dbReference>
<comment type="caution">
    <text evidence="10">The sequence shown here is derived from an EMBL/GenBank/DDBJ whole genome shotgun (WGS) entry which is preliminary data.</text>
</comment>
<dbReference type="PANTHER" id="PTHR43434:SF1">
    <property type="entry name" value="PHOSPHOGLYCOLATE PHOSPHATASE"/>
    <property type="match status" value="1"/>
</dbReference>
<evidence type="ECO:0000256" key="6">
    <source>
        <dbReference type="ARBA" id="ARBA00022723"/>
    </source>
</evidence>
<dbReference type="GO" id="GO:0046872">
    <property type="term" value="F:metal ion binding"/>
    <property type="evidence" value="ECO:0007669"/>
    <property type="project" value="UniProtKB-KW"/>
</dbReference>
<name>A0A1T4Q201_9GAMM</name>
<dbReference type="NCBIfam" id="NF009695">
    <property type="entry name" value="PRK13222.1-2"/>
    <property type="match status" value="1"/>
</dbReference>
<evidence type="ECO:0000256" key="8">
    <source>
        <dbReference type="ARBA" id="ARBA00022842"/>
    </source>
</evidence>
<dbReference type="SFLD" id="SFLDS00003">
    <property type="entry name" value="Haloacid_Dehalogenase"/>
    <property type="match status" value="1"/>
</dbReference>
<evidence type="ECO:0000256" key="9">
    <source>
        <dbReference type="ARBA" id="ARBA00023277"/>
    </source>
</evidence>
<dbReference type="FunFam" id="3.40.50.1000:FF:000022">
    <property type="entry name" value="Phosphoglycolate phosphatase"/>
    <property type="match status" value="1"/>
</dbReference>
<dbReference type="GO" id="GO:0005829">
    <property type="term" value="C:cytosol"/>
    <property type="evidence" value="ECO:0007669"/>
    <property type="project" value="TreeGrafter"/>
</dbReference>
<proteinExistence type="inferred from homology"/>
<keyword evidence="7" id="KW-0378">Hydrolase</keyword>
<dbReference type="CDD" id="cd16417">
    <property type="entry name" value="HAD_PGPase"/>
    <property type="match status" value="1"/>
</dbReference>
<evidence type="ECO:0000313" key="10">
    <source>
        <dbReference type="EMBL" id="OPX55481.1"/>
    </source>
</evidence>
<evidence type="ECO:0000313" key="11">
    <source>
        <dbReference type="Proteomes" id="UP000191418"/>
    </source>
</evidence>
<dbReference type="SFLD" id="SFLDG01129">
    <property type="entry name" value="C1.5:_HAD__Beta-PGM__Phosphata"/>
    <property type="match status" value="1"/>
</dbReference>
<comment type="pathway">
    <text evidence="3">Organic acid metabolism; glycolate biosynthesis; glycolate from 2-phosphoglycolate: step 1/1.</text>
</comment>
<evidence type="ECO:0000256" key="3">
    <source>
        <dbReference type="ARBA" id="ARBA00004818"/>
    </source>
</evidence>
<dbReference type="InterPro" id="IPR023198">
    <property type="entry name" value="PGP-like_dom2"/>
</dbReference>
<dbReference type="InterPro" id="IPR037512">
    <property type="entry name" value="PGPase_prok"/>
</dbReference>
<accession>A0A1T4Q201</accession>
<dbReference type="STRING" id="64969.SAMN02745127_01721"/>
<dbReference type="EMBL" id="MTSM01000009">
    <property type="protein sequence ID" value="OPX55481.1"/>
    <property type="molecule type" value="Genomic_DNA"/>
</dbReference>
<evidence type="ECO:0000256" key="2">
    <source>
        <dbReference type="ARBA" id="ARBA00001946"/>
    </source>
</evidence>
<evidence type="ECO:0000256" key="5">
    <source>
        <dbReference type="ARBA" id="ARBA00013078"/>
    </source>
</evidence>
<protein>
    <recommendedName>
        <fullName evidence="5">phosphoglycolate phosphatase</fullName>
        <ecNumber evidence="5">3.1.3.18</ecNumber>
    </recommendedName>
</protein>
<dbReference type="PANTHER" id="PTHR43434">
    <property type="entry name" value="PHOSPHOGLYCOLATE PHOSPHATASE"/>
    <property type="match status" value="1"/>
</dbReference>
<gene>
    <name evidence="10" type="ORF">BTE48_08825</name>
</gene>
<dbReference type="EC" id="3.1.3.18" evidence="5"/>
<organism evidence="10 11">
    <name type="scientific">Oceanospirillum multiglobuliferum</name>
    <dbReference type="NCBI Taxonomy" id="64969"/>
    <lineage>
        <taxon>Bacteria</taxon>
        <taxon>Pseudomonadati</taxon>
        <taxon>Pseudomonadota</taxon>
        <taxon>Gammaproteobacteria</taxon>
        <taxon>Oceanospirillales</taxon>
        <taxon>Oceanospirillaceae</taxon>
        <taxon>Oceanospirillum</taxon>
    </lineage>
</organism>
<comment type="cofactor">
    <cofactor evidence="2">
        <name>Mg(2+)</name>
        <dbReference type="ChEBI" id="CHEBI:18420"/>
    </cofactor>
</comment>
<dbReference type="OrthoDB" id="9776368at2"/>
<keyword evidence="6" id="KW-0479">Metal-binding</keyword>
<sequence>MHPLIAQAKLLAYDLDGTLIDSVPDLAKAVDQVLIDLEREPAGITNVRQWVGNGSEALIKRALCNDVKGDQLLKSNDPLFEQAHQLFFQHYDRCKGQQTRCYQGIFPLLECAQEAHLTQVLITNKPYRFVPEILSALKLEPFFAMVIGGDSLPEKKPSAYPLLHVCRVLNIDPSQAVMIGDSITDINAGKAAGFKTIAVRYGYDHGIPVDQCGADLVVDSLAELV</sequence>
<dbReference type="Gene3D" id="1.10.150.240">
    <property type="entry name" value="Putative phosphatase, domain 2"/>
    <property type="match status" value="1"/>
</dbReference>
<evidence type="ECO:0000256" key="1">
    <source>
        <dbReference type="ARBA" id="ARBA00000830"/>
    </source>
</evidence>
<dbReference type="GO" id="GO:0006281">
    <property type="term" value="P:DNA repair"/>
    <property type="evidence" value="ECO:0007669"/>
    <property type="project" value="TreeGrafter"/>
</dbReference>
<dbReference type="Proteomes" id="UP000191418">
    <property type="component" value="Unassembled WGS sequence"/>
</dbReference>
<dbReference type="InterPro" id="IPR006439">
    <property type="entry name" value="HAD-SF_hydro_IA"/>
</dbReference>
<dbReference type="InterPro" id="IPR041492">
    <property type="entry name" value="HAD_2"/>
</dbReference>
<dbReference type="AlphaFoldDB" id="A0A1T4Q201"/>
<keyword evidence="9" id="KW-0119">Carbohydrate metabolism</keyword>
<evidence type="ECO:0000256" key="4">
    <source>
        <dbReference type="ARBA" id="ARBA00006171"/>
    </source>
</evidence>
<dbReference type="SFLD" id="SFLDG01135">
    <property type="entry name" value="C1.5.6:_HAD__Beta-PGM__Phospha"/>
    <property type="match status" value="1"/>
</dbReference>
<dbReference type="GO" id="GO:0008967">
    <property type="term" value="F:phosphoglycolate phosphatase activity"/>
    <property type="evidence" value="ECO:0007669"/>
    <property type="project" value="UniProtKB-EC"/>
</dbReference>
<dbReference type="RefSeq" id="WP_078745321.1">
    <property type="nucleotide sequence ID" value="NZ_FUXG01000010.1"/>
</dbReference>
<dbReference type="GO" id="GO:0005975">
    <property type="term" value="P:carbohydrate metabolic process"/>
    <property type="evidence" value="ECO:0007669"/>
    <property type="project" value="InterPro"/>
</dbReference>
<dbReference type="Pfam" id="PF13419">
    <property type="entry name" value="HAD_2"/>
    <property type="match status" value="1"/>
</dbReference>
<dbReference type="NCBIfam" id="TIGR01549">
    <property type="entry name" value="HAD-SF-IA-v1"/>
    <property type="match status" value="1"/>
</dbReference>
<evidence type="ECO:0000256" key="7">
    <source>
        <dbReference type="ARBA" id="ARBA00022801"/>
    </source>
</evidence>
<reference evidence="10 11" key="1">
    <citation type="submission" date="2017-01" db="EMBL/GenBank/DDBJ databases">
        <title>Genome Sequencing of a Marine Spirillum, Oceanospirillum multiglobuliferum ATCC 33336, from Japan.</title>
        <authorList>
            <person name="Carney J.G."/>
            <person name="Trachtenberg A.M."/>
            <person name="Rheaume B.A."/>
            <person name="Linnane J.D."/>
            <person name="Pitts N.L."/>
            <person name="Mykles D.L."/>
            <person name="Maclea K.S."/>
        </authorList>
    </citation>
    <scope>NUCLEOTIDE SEQUENCE [LARGE SCALE GENOMIC DNA]</scope>
    <source>
        <strain evidence="10 11">ATCC 33336</strain>
    </source>
</reference>
<keyword evidence="11" id="KW-1185">Reference proteome</keyword>
<comment type="similarity">
    <text evidence="4">Belongs to the HAD-like hydrolase superfamily. CbbY/CbbZ/Gph/YieH family.</text>
</comment>